<name>A0A7W6HZB8_9BACT</name>
<evidence type="ECO:0008006" key="4">
    <source>
        <dbReference type="Google" id="ProtNLM"/>
    </source>
</evidence>
<dbReference type="RefSeq" id="WP_151412100.1">
    <property type="nucleotide sequence ID" value="NZ_AP028155.1"/>
</dbReference>
<evidence type="ECO:0000256" key="1">
    <source>
        <dbReference type="SAM" id="SignalP"/>
    </source>
</evidence>
<reference evidence="2 3" key="1">
    <citation type="submission" date="2020-08" db="EMBL/GenBank/DDBJ databases">
        <title>Genomic Encyclopedia of Type Strains, Phase IV (KMG-IV): sequencing the most valuable type-strain genomes for metagenomic binning, comparative biology and taxonomic classification.</title>
        <authorList>
            <person name="Goeker M."/>
        </authorList>
    </citation>
    <scope>NUCLEOTIDE SEQUENCE [LARGE SCALE GENOMIC DNA]</scope>
    <source>
        <strain evidence="2 3">DSM 105721</strain>
    </source>
</reference>
<feature type="chain" id="PRO_5031356449" description="DUF4369 domain-containing protein" evidence="1">
    <location>
        <begin position="17"/>
        <end position="219"/>
    </location>
</feature>
<dbReference type="Proteomes" id="UP000546007">
    <property type="component" value="Unassembled WGS sequence"/>
</dbReference>
<keyword evidence="3" id="KW-1185">Reference proteome</keyword>
<gene>
    <name evidence="2" type="ORF">GGR14_003575</name>
</gene>
<accession>A0A7W6HZB8</accession>
<sequence>MKQVVLFILLSIMAHAASAQKYSFTLKGDIINVKDGKVCLYSPVDSVRALLTTDMKDGLFTLAGELDEPGLYTLDVAGARFAIVLDGREMMLYGDYLEPDTKLLKGSDAVKTRLALDQLHYESFDMVVNEGLGKYYEMIENEQIEEAEGFIGQVIRDASANWRTHLLEFVKTHPDDLYVPVRLMEEVKKASEWGKKAYEALTPKIQASQPGRLLKEMLK</sequence>
<evidence type="ECO:0000313" key="2">
    <source>
        <dbReference type="EMBL" id="MBB4027761.1"/>
    </source>
</evidence>
<dbReference type="EMBL" id="JACIES010000012">
    <property type="protein sequence ID" value="MBB4027761.1"/>
    <property type="molecule type" value="Genomic_DNA"/>
</dbReference>
<dbReference type="GeneID" id="93099811"/>
<keyword evidence="1" id="KW-0732">Signal</keyword>
<comment type="caution">
    <text evidence="2">The sequence shown here is derived from an EMBL/GenBank/DDBJ whole genome shotgun (WGS) entry which is preliminary data.</text>
</comment>
<proteinExistence type="predicted"/>
<feature type="signal peptide" evidence="1">
    <location>
        <begin position="1"/>
        <end position="16"/>
    </location>
</feature>
<dbReference type="AlphaFoldDB" id="A0A7W6HZB8"/>
<protein>
    <recommendedName>
        <fullName evidence="4">DUF4369 domain-containing protein</fullName>
    </recommendedName>
</protein>
<evidence type="ECO:0000313" key="3">
    <source>
        <dbReference type="Proteomes" id="UP000546007"/>
    </source>
</evidence>
<organism evidence="2 3">
    <name type="scientific">Butyricimonas faecihominis</name>
    <dbReference type="NCBI Taxonomy" id="1472416"/>
    <lineage>
        <taxon>Bacteria</taxon>
        <taxon>Pseudomonadati</taxon>
        <taxon>Bacteroidota</taxon>
        <taxon>Bacteroidia</taxon>
        <taxon>Bacteroidales</taxon>
        <taxon>Odoribacteraceae</taxon>
        <taxon>Butyricimonas</taxon>
    </lineage>
</organism>